<comment type="caution">
    <text evidence="7">The sequence shown here is derived from an EMBL/GenBank/DDBJ whole genome shotgun (WGS) entry which is preliminary data.</text>
</comment>
<proteinExistence type="inferred from homology"/>
<feature type="binding site" evidence="5">
    <location>
        <position position="443"/>
    </location>
    <ligand>
        <name>Fe cation</name>
        <dbReference type="ChEBI" id="CHEBI:24875"/>
        <note>catalytic</note>
    </ligand>
</feature>
<keyword evidence="4 5" id="KW-0408">Iron</keyword>
<dbReference type="EMBL" id="BOQP01000004">
    <property type="protein sequence ID" value="GIM68070.1"/>
    <property type="molecule type" value="Genomic_DNA"/>
</dbReference>
<dbReference type="InterPro" id="IPR004294">
    <property type="entry name" value="Carotenoid_Oase"/>
</dbReference>
<protein>
    <recommendedName>
        <fullName evidence="6">Dioxygenase</fullName>
        <ecNumber evidence="6">1.13.11.-</ecNumber>
    </recommendedName>
</protein>
<keyword evidence="3 6" id="KW-0560">Oxidoreductase</keyword>
<reference evidence="7" key="1">
    <citation type="submission" date="2021-03" db="EMBL/GenBank/DDBJ databases">
        <title>Whole genome shotgun sequence of Actinoplanes consettensis NBRC 14913.</title>
        <authorList>
            <person name="Komaki H."/>
            <person name="Tamura T."/>
        </authorList>
    </citation>
    <scope>NUCLEOTIDE SEQUENCE</scope>
    <source>
        <strain evidence="7">NBRC 14913</strain>
    </source>
</reference>
<keyword evidence="8" id="KW-1185">Reference proteome</keyword>
<feature type="binding site" evidence="5">
    <location>
        <position position="257"/>
    </location>
    <ligand>
        <name>Fe cation</name>
        <dbReference type="ChEBI" id="CHEBI:24875"/>
        <note>catalytic</note>
    </ligand>
</feature>
<dbReference type="PANTHER" id="PTHR10543">
    <property type="entry name" value="BETA-CAROTENE DIOXYGENASE"/>
    <property type="match status" value="1"/>
</dbReference>
<comment type="similarity">
    <text evidence="1 6">Belongs to the carotenoid oxygenase family.</text>
</comment>
<feature type="binding site" evidence="5">
    <location>
        <position position="139"/>
    </location>
    <ligand>
        <name>Fe cation</name>
        <dbReference type="ChEBI" id="CHEBI:24875"/>
        <note>catalytic</note>
    </ligand>
</feature>
<accession>A0A919SAS7</accession>
<dbReference type="RefSeq" id="WP_212995891.1">
    <property type="nucleotide sequence ID" value="NZ_BAAATW010000002.1"/>
</dbReference>
<evidence type="ECO:0000313" key="7">
    <source>
        <dbReference type="EMBL" id="GIM68070.1"/>
    </source>
</evidence>
<evidence type="ECO:0000256" key="6">
    <source>
        <dbReference type="RuleBase" id="RU364048"/>
    </source>
</evidence>
<dbReference type="Pfam" id="PF03055">
    <property type="entry name" value="RPE65"/>
    <property type="match status" value="1"/>
</dbReference>
<evidence type="ECO:0000256" key="4">
    <source>
        <dbReference type="ARBA" id="ARBA00023004"/>
    </source>
</evidence>
<comment type="cofactor">
    <cofactor evidence="5 6">
        <name>Fe(2+)</name>
        <dbReference type="ChEBI" id="CHEBI:29033"/>
    </cofactor>
    <text evidence="5 6">Binds 1 Fe(2+) ion per subunit.</text>
</comment>
<dbReference type="PANTHER" id="PTHR10543:SF89">
    <property type="entry name" value="CAROTENOID 9,10(9',10')-CLEAVAGE DIOXYGENASE 1"/>
    <property type="match status" value="1"/>
</dbReference>
<keyword evidence="2 5" id="KW-0479">Metal-binding</keyword>
<evidence type="ECO:0000256" key="2">
    <source>
        <dbReference type="ARBA" id="ARBA00022723"/>
    </source>
</evidence>
<keyword evidence="6 7" id="KW-0223">Dioxygenase</keyword>
<dbReference type="GO" id="GO:0010436">
    <property type="term" value="F:carotenoid dioxygenase activity"/>
    <property type="evidence" value="ECO:0007669"/>
    <property type="project" value="TreeGrafter"/>
</dbReference>
<dbReference type="GO" id="GO:0016121">
    <property type="term" value="P:carotene catabolic process"/>
    <property type="evidence" value="ECO:0007669"/>
    <property type="project" value="TreeGrafter"/>
</dbReference>
<organism evidence="7 8">
    <name type="scientific">Winogradskya consettensis</name>
    <dbReference type="NCBI Taxonomy" id="113560"/>
    <lineage>
        <taxon>Bacteria</taxon>
        <taxon>Bacillati</taxon>
        <taxon>Actinomycetota</taxon>
        <taxon>Actinomycetes</taxon>
        <taxon>Micromonosporales</taxon>
        <taxon>Micromonosporaceae</taxon>
        <taxon>Winogradskya</taxon>
    </lineage>
</organism>
<evidence type="ECO:0000256" key="3">
    <source>
        <dbReference type="ARBA" id="ARBA00023002"/>
    </source>
</evidence>
<dbReference type="EC" id="1.13.11.-" evidence="6"/>
<evidence type="ECO:0000256" key="1">
    <source>
        <dbReference type="ARBA" id="ARBA00006787"/>
    </source>
</evidence>
<dbReference type="Proteomes" id="UP000680865">
    <property type="component" value="Unassembled WGS sequence"/>
</dbReference>
<gene>
    <name evidence="7" type="ORF">Aco04nite_09110</name>
</gene>
<sequence>MNNASTTGRYREGNYAPLAEEVSTTDLPITGELPRELNGRYLRIGPNPRDGEVDPVTHHWFRGTGMVHGIRLRDGRAEWYRSRFIDSEKGSPNTSVVSHAGRLLTLIEAGKPPVEISPDLARMAIWDCDGALSRGFTAHPKIDPVTGDLHAMTYNPRFGEVRYVVLGPDGRAAHTADIPVAGGPMVHDMALTETRVVILDLPVTLAAALRRGRAGKTVSNLPFTWDEQHAARIGILPIAGKPDQVRWIEAPRSFVFHVLNAFDNPDGSLTMDVVRYDEMFARDVLGPGDATPALARWHVNPALGTVKEELISDHRVEFPRIAPALTGRAHRYGWFAGFSAHGLKITDDVERDPTDGFGTGPLIKVDTGTGTTVTHDYGPGRVTMEPAFVPRPGAGGEDDGWILSVVHDATVNRAELVVLDAADLTAAPIARVHLPNRIPFGFHGNWVADGPRPQILQ</sequence>
<name>A0A919SAS7_9ACTN</name>
<evidence type="ECO:0000313" key="8">
    <source>
        <dbReference type="Proteomes" id="UP000680865"/>
    </source>
</evidence>
<dbReference type="GO" id="GO:0046872">
    <property type="term" value="F:metal ion binding"/>
    <property type="evidence" value="ECO:0007669"/>
    <property type="project" value="UniProtKB-KW"/>
</dbReference>
<evidence type="ECO:0000256" key="5">
    <source>
        <dbReference type="PIRSR" id="PIRSR604294-1"/>
    </source>
</evidence>
<dbReference type="AlphaFoldDB" id="A0A919SAS7"/>
<feature type="binding site" evidence="5">
    <location>
        <position position="187"/>
    </location>
    <ligand>
        <name>Fe cation</name>
        <dbReference type="ChEBI" id="CHEBI:24875"/>
        <note>catalytic</note>
    </ligand>
</feature>